<dbReference type="CDD" id="cd11528">
    <property type="entry name" value="NTP-PPase_MazG_Nterm"/>
    <property type="match status" value="1"/>
</dbReference>
<dbReference type="InterPro" id="IPR011551">
    <property type="entry name" value="NTP_PyrPHydrolase_MazG"/>
</dbReference>
<dbReference type="GO" id="GO:0047429">
    <property type="term" value="F:nucleoside triphosphate diphosphatase activity"/>
    <property type="evidence" value="ECO:0007669"/>
    <property type="project" value="TreeGrafter"/>
</dbReference>
<dbReference type="EMBL" id="DYXM01000084">
    <property type="protein sequence ID" value="HJE90271.1"/>
    <property type="molecule type" value="Genomic_DNA"/>
</dbReference>
<reference evidence="2" key="1">
    <citation type="journal article" date="2021" name="PeerJ">
        <title>Extensive microbial diversity within the chicken gut microbiome revealed by metagenomics and culture.</title>
        <authorList>
            <person name="Gilroy R."/>
            <person name="Ravi A."/>
            <person name="Getino M."/>
            <person name="Pursley I."/>
            <person name="Horton D.L."/>
            <person name="Alikhan N.F."/>
            <person name="Baker D."/>
            <person name="Gharbi K."/>
            <person name="Hall N."/>
            <person name="Watson M."/>
            <person name="Adriaenssens E.M."/>
            <person name="Foster-Nyarko E."/>
            <person name="Jarju S."/>
            <person name="Secka A."/>
            <person name="Antonio M."/>
            <person name="Oren A."/>
            <person name="Chaudhuri R.R."/>
            <person name="La Ragione R."/>
            <person name="Hildebrand F."/>
            <person name="Pallen M.J."/>
        </authorList>
    </citation>
    <scope>NUCLEOTIDE SEQUENCE</scope>
    <source>
        <strain evidence="2">ChiGjej1B1-18357</strain>
    </source>
</reference>
<proteinExistence type="predicted"/>
<dbReference type="InterPro" id="IPR004518">
    <property type="entry name" value="MazG-like_dom"/>
</dbReference>
<dbReference type="GO" id="GO:0046061">
    <property type="term" value="P:dATP catabolic process"/>
    <property type="evidence" value="ECO:0007669"/>
    <property type="project" value="TreeGrafter"/>
</dbReference>
<name>A0A921F237_9ACTN</name>
<dbReference type="GO" id="GO:0006203">
    <property type="term" value="P:dGTP catabolic process"/>
    <property type="evidence" value="ECO:0007669"/>
    <property type="project" value="TreeGrafter"/>
</dbReference>
<evidence type="ECO:0000313" key="3">
    <source>
        <dbReference type="Proteomes" id="UP000776650"/>
    </source>
</evidence>
<dbReference type="Proteomes" id="UP000776650">
    <property type="component" value="Unassembled WGS sequence"/>
</dbReference>
<evidence type="ECO:0000313" key="2">
    <source>
        <dbReference type="EMBL" id="HJE90271.1"/>
    </source>
</evidence>
<protein>
    <submittedName>
        <fullName evidence="2">Nucleoside triphosphate hydrolase</fullName>
    </submittedName>
</protein>
<dbReference type="AlphaFoldDB" id="A0A921F237"/>
<dbReference type="GO" id="GO:0046047">
    <property type="term" value="P:TTP catabolic process"/>
    <property type="evidence" value="ECO:0007669"/>
    <property type="project" value="TreeGrafter"/>
</dbReference>
<keyword evidence="2" id="KW-0378">Hydrolase</keyword>
<dbReference type="PANTHER" id="PTHR30522:SF0">
    <property type="entry name" value="NUCLEOSIDE TRIPHOSPHATE PYROPHOSPHOHYDROLASE"/>
    <property type="match status" value="1"/>
</dbReference>
<accession>A0A921F237</accession>
<evidence type="ECO:0000259" key="1">
    <source>
        <dbReference type="Pfam" id="PF03819"/>
    </source>
</evidence>
<dbReference type="GO" id="GO:0046081">
    <property type="term" value="P:dUTP catabolic process"/>
    <property type="evidence" value="ECO:0007669"/>
    <property type="project" value="TreeGrafter"/>
</dbReference>
<dbReference type="Gene3D" id="1.10.287.1080">
    <property type="entry name" value="MazG-like"/>
    <property type="match status" value="1"/>
</dbReference>
<dbReference type="PANTHER" id="PTHR30522">
    <property type="entry name" value="NUCLEOSIDE TRIPHOSPHATE PYROPHOSPHOHYDROLASE"/>
    <property type="match status" value="1"/>
</dbReference>
<dbReference type="GO" id="GO:0046076">
    <property type="term" value="P:dTTP catabolic process"/>
    <property type="evidence" value="ECO:0007669"/>
    <property type="project" value="TreeGrafter"/>
</dbReference>
<dbReference type="RefSeq" id="WP_303911232.1">
    <property type="nucleotide sequence ID" value="NZ_DYXM01000084.1"/>
</dbReference>
<dbReference type="InterPro" id="IPR048015">
    <property type="entry name" value="NTP-PPase_MazG-like_N"/>
</dbReference>
<dbReference type="Pfam" id="PF03819">
    <property type="entry name" value="MazG"/>
    <property type="match status" value="1"/>
</dbReference>
<reference evidence="2" key="2">
    <citation type="submission" date="2021-09" db="EMBL/GenBank/DDBJ databases">
        <authorList>
            <person name="Gilroy R."/>
        </authorList>
    </citation>
    <scope>NUCLEOTIDE SEQUENCE</scope>
    <source>
        <strain evidence="2">ChiGjej1B1-18357</strain>
    </source>
</reference>
<organism evidence="2 3">
    <name type="scientific">Dietzia timorensis</name>
    <dbReference type="NCBI Taxonomy" id="499555"/>
    <lineage>
        <taxon>Bacteria</taxon>
        <taxon>Bacillati</taxon>
        <taxon>Actinomycetota</taxon>
        <taxon>Actinomycetes</taxon>
        <taxon>Mycobacteriales</taxon>
        <taxon>Dietziaceae</taxon>
        <taxon>Dietzia</taxon>
    </lineage>
</organism>
<sequence>MSDEQRPLERAVELFARIRREGEWESAQTHASLIPYLIEESFELADAVADGDREELRSELGDLLLQVLFHTAITAEHDTDPFDIDDVAQAMLDKLRRRAPYWFEDGPPQLDAAEQDRLWERAKASEGRRGLFDGIAWNLPALALGDKVLARCAKAGIPGDCVPREIATPDVMGYEIFGSGTGEGTGHESGSENAYRQAVRRFARRVEAAEERLHNSDDVGRAPFPAEAWRSVLGDTSG</sequence>
<comment type="caution">
    <text evidence="2">The sequence shown here is derived from an EMBL/GenBank/DDBJ whole genome shotgun (WGS) entry which is preliminary data.</text>
</comment>
<dbReference type="GO" id="GO:0046052">
    <property type="term" value="P:UTP catabolic process"/>
    <property type="evidence" value="ECO:0007669"/>
    <property type="project" value="TreeGrafter"/>
</dbReference>
<feature type="domain" description="NTP pyrophosphohydrolase MazG-like" evidence="1">
    <location>
        <begin position="28"/>
        <end position="103"/>
    </location>
</feature>
<dbReference type="SUPFAM" id="SSF101386">
    <property type="entry name" value="all-alpha NTP pyrophosphatases"/>
    <property type="match status" value="1"/>
</dbReference>
<gene>
    <name evidence="2" type="ORF">K8V11_04620</name>
</gene>